<dbReference type="InterPro" id="IPR018900">
    <property type="entry name" value="Curli_CsgE"/>
</dbReference>
<organism evidence="4 5">
    <name type="scientific">Rufibacter immobilis</name>
    <dbReference type="NCBI Taxonomy" id="1348778"/>
    <lineage>
        <taxon>Bacteria</taxon>
        <taxon>Pseudomonadati</taxon>
        <taxon>Bacteroidota</taxon>
        <taxon>Cytophagia</taxon>
        <taxon>Cytophagales</taxon>
        <taxon>Hymenobacteraceae</taxon>
        <taxon>Rufibacter</taxon>
    </lineage>
</organism>
<dbReference type="OrthoDB" id="1524955at2"/>
<keyword evidence="5" id="KW-1185">Reference proteome</keyword>
<accession>A0A3M9MR71</accession>
<dbReference type="EMBL" id="RJJE01000017">
    <property type="protein sequence ID" value="RNI27208.1"/>
    <property type="molecule type" value="Genomic_DNA"/>
</dbReference>
<name>A0A3M9MR71_9BACT</name>
<proteinExistence type="predicted"/>
<evidence type="ECO:0000313" key="4">
    <source>
        <dbReference type="EMBL" id="RNI27208.1"/>
    </source>
</evidence>
<keyword evidence="3" id="KW-0732">Signal</keyword>
<dbReference type="Proteomes" id="UP000271010">
    <property type="component" value="Unassembled WGS sequence"/>
</dbReference>
<dbReference type="Pfam" id="PF10627">
    <property type="entry name" value="CsgE"/>
    <property type="match status" value="1"/>
</dbReference>
<evidence type="ECO:0000313" key="5">
    <source>
        <dbReference type="Proteomes" id="UP000271010"/>
    </source>
</evidence>
<dbReference type="AlphaFoldDB" id="A0A3M9MR71"/>
<evidence type="ECO:0000256" key="1">
    <source>
        <dbReference type="ARBA" id="ARBA00003989"/>
    </source>
</evidence>
<gene>
    <name evidence="4" type="ORF">EFA69_13685</name>
</gene>
<sequence>MTPAPTKNWIFIFLAVVVWLLGSSDGHAQIYLQVDTTQSLNNEQQNRLNEQRLKTSADLEIDGLVMDETVTKIGRTFYDVFHMQWEAPQGVRNFTIVVKEKPARGNGAIVSVAVNDENIFEYQLQPRQEVIEEVASYVVALVTEHLMKDQLAKQLEAEGRKAREVY</sequence>
<comment type="caution">
    <text evidence="4">The sequence shown here is derived from an EMBL/GenBank/DDBJ whole genome shotgun (WGS) entry which is preliminary data.</text>
</comment>
<dbReference type="RefSeq" id="WP_123133677.1">
    <property type="nucleotide sequence ID" value="NZ_RJJE01000017.1"/>
</dbReference>
<evidence type="ECO:0000256" key="2">
    <source>
        <dbReference type="ARBA" id="ARBA00014024"/>
    </source>
</evidence>
<evidence type="ECO:0000256" key="3">
    <source>
        <dbReference type="ARBA" id="ARBA00022729"/>
    </source>
</evidence>
<comment type="function">
    <text evidence="1">May be involved in the biogenesis of curli organelles.</text>
</comment>
<reference evidence="4 5" key="1">
    <citation type="submission" date="2018-11" db="EMBL/GenBank/DDBJ databases">
        <title>Rufibacter latericius sp. nov., isolated from water in Baiyang Lake.</title>
        <authorList>
            <person name="Yang Y."/>
        </authorList>
    </citation>
    <scope>NUCLEOTIDE SEQUENCE [LARGE SCALE GENOMIC DNA]</scope>
    <source>
        <strain evidence="4 5">MCC P1</strain>
    </source>
</reference>
<protein>
    <recommendedName>
        <fullName evidence="2">Curli production assembly/transport component CsgE</fullName>
    </recommendedName>
</protein>